<keyword evidence="3" id="KW-1185">Reference proteome</keyword>
<keyword evidence="2" id="KW-0808">Transferase</keyword>
<feature type="domain" description="N-acetyltransferase" evidence="1">
    <location>
        <begin position="169"/>
        <end position="318"/>
    </location>
</feature>
<dbReference type="Gene3D" id="3.40.630.30">
    <property type="match status" value="1"/>
</dbReference>
<evidence type="ECO:0000313" key="3">
    <source>
        <dbReference type="Proteomes" id="UP000272706"/>
    </source>
</evidence>
<dbReference type="AlphaFoldDB" id="A0A3A5KE28"/>
<evidence type="ECO:0000259" key="1">
    <source>
        <dbReference type="PROSITE" id="PS51186"/>
    </source>
</evidence>
<dbReference type="GO" id="GO:0016747">
    <property type="term" value="F:acyltransferase activity, transferring groups other than amino-acyl groups"/>
    <property type="evidence" value="ECO:0007669"/>
    <property type="project" value="InterPro"/>
</dbReference>
<proteinExistence type="predicted"/>
<dbReference type="EMBL" id="QZWZ01000034">
    <property type="protein sequence ID" value="RJT30827.1"/>
    <property type="molecule type" value="Genomic_DNA"/>
</dbReference>
<accession>A0A3A5KE28</accession>
<dbReference type="OrthoDB" id="9773249at2"/>
<reference evidence="2 3" key="1">
    <citation type="submission" date="2018-09" db="EMBL/GenBank/DDBJ databases">
        <title>Mesorhizobium carmichaelinearum sp. nov. isolated from Carmichaelinea spp. root nodules in New Zealand.</title>
        <authorList>
            <person name="De Meyer S.E."/>
        </authorList>
    </citation>
    <scope>NUCLEOTIDE SEQUENCE [LARGE SCALE GENOMIC DNA]</scope>
    <source>
        <strain evidence="2 3">ICMP19557</strain>
    </source>
</reference>
<comment type="caution">
    <text evidence="2">The sequence shown here is derived from an EMBL/GenBank/DDBJ whole genome shotgun (WGS) entry which is preliminary data.</text>
</comment>
<dbReference type="InterPro" id="IPR016181">
    <property type="entry name" value="Acyl_CoA_acyltransferase"/>
</dbReference>
<dbReference type="SUPFAM" id="SSF55729">
    <property type="entry name" value="Acyl-CoA N-acyltransferases (Nat)"/>
    <property type="match status" value="1"/>
</dbReference>
<dbReference type="Proteomes" id="UP000272706">
    <property type="component" value="Unassembled WGS sequence"/>
</dbReference>
<protein>
    <submittedName>
        <fullName evidence="2">GNAT family N-acetyltransferase</fullName>
    </submittedName>
</protein>
<sequence length="511" mass="57597">MLTIASVSSFLVADMKILLDTNIIIHLEDNKEVSEQFSDLIRQCSEHSIGVFVHPASIEDIKRDNDAARRKVTLSKVRKFQQLENVLSPPEAKLAKLYGPLKKANDVCDAKMLHAVDKGIVDVFITEDDRLHRRAKLVNLSNQVLTVAEALVWLKRLYGVERVFLPTVQDVKAYNVNFEDPIFTTLAADYGRKKFAEWTSKCEKEHRDCWVVMDGADLAGLVIRKNETHAEAGTRNLGPKILKICTFKVADGHHGFKIGEQLLKQVLWHVQRNRYDLTYLTVYPKQEALIRLIEEYGFRHTLDMPNGEQIYEKVVKRGALKRAAGQTALEAAREHYPRFCDDAVVSKFVIPIKPGYHAKLFPEVTAPPAGTTGVGAKPGNTVKKVYICNTPSNQMEPGDLIFFYMTKSTGYGSQSLTSLGVVESVRITSDVHELRRWTAKRSVFTDAELGAWVTKPLKVIDFLLIGHLEPTLDRGFLNSENVINAWPQSVTKLSSTAYKNLKPMLNLGFKF</sequence>
<organism evidence="2 3">
    <name type="scientific">Mesorhizobium waimense</name>
    <dbReference type="NCBI Taxonomy" id="1300307"/>
    <lineage>
        <taxon>Bacteria</taxon>
        <taxon>Pseudomonadati</taxon>
        <taxon>Pseudomonadota</taxon>
        <taxon>Alphaproteobacteria</taxon>
        <taxon>Hyphomicrobiales</taxon>
        <taxon>Phyllobacteriaceae</taxon>
        <taxon>Mesorhizobium</taxon>
    </lineage>
</organism>
<name>A0A3A5KE28_9HYPH</name>
<evidence type="ECO:0000313" key="2">
    <source>
        <dbReference type="EMBL" id="RJT30827.1"/>
    </source>
</evidence>
<dbReference type="InterPro" id="IPR000182">
    <property type="entry name" value="GNAT_dom"/>
</dbReference>
<dbReference type="PROSITE" id="PS51186">
    <property type="entry name" value="GNAT"/>
    <property type="match status" value="1"/>
</dbReference>
<dbReference type="Pfam" id="PF00583">
    <property type="entry name" value="Acetyltransf_1"/>
    <property type="match status" value="1"/>
</dbReference>
<gene>
    <name evidence="2" type="ORF">D3227_29965</name>
</gene>